<evidence type="ECO:0000256" key="1">
    <source>
        <dbReference type="ARBA" id="ARBA00004613"/>
    </source>
</evidence>
<dbReference type="Pfam" id="PF02225">
    <property type="entry name" value="PA"/>
    <property type="match status" value="1"/>
</dbReference>
<dbReference type="GO" id="GO:0008233">
    <property type="term" value="F:peptidase activity"/>
    <property type="evidence" value="ECO:0007669"/>
    <property type="project" value="UniProtKB-KW"/>
</dbReference>
<dbReference type="AlphaFoldDB" id="A0AAJ7TII9"/>
<reference evidence="11" key="1">
    <citation type="submission" date="2025-08" db="UniProtKB">
        <authorList>
            <consortium name="RefSeq"/>
        </authorList>
    </citation>
    <scope>IDENTIFICATION</scope>
    <source>
        <tissue evidence="11">Sperm</tissue>
    </source>
</reference>
<evidence type="ECO:0000256" key="8">
    <source>
        <dbReference type="SAM" id="SignalP"/>
    </source>
</evidence>
<keyword evidence="11" id="KW-0645">Protease</keyword>
<gene>
    <name evidence="11" type="primary">PRADC1</name>
</gene>
<evidence type="ECO:0000256" key="2">
    <source>
        <dbReference type="ARBA" id="ARBA00022525"/>
    </source>
</evidence>
<dbReference type="GO" id="GO:0006508">
    <property type="term" value="P:proteolysis"/>
    <property type="evidence" value="ECO:0007669"/>
    <property type="project" value="UniProtKB-KW"/>
</dbReference>
<dbReference type="KEGG" id="pmrn:116947232"/>
<keyword evidence="3 8" id="KW-0732">Signal</keyword>
<proteinExistence type="predicted"/>
<sequence length="195" mass="21852">MSRNNRAPSRLGLPLLTLLLFCVQHRRGLGHTVGEHLYFQVLSPGEIRYLFQVRPAKDFGGVFNSRFDSINLVPSEPPDACSDLANGELLRGQIALVERGDCSFLSKTRTVERYGARAIIIADNAYDDITSFVDMIQDGTERHASIPALFLLGKDGYMIRRSLLQNGLASALINIPVNVTSMHTYQLMQPPWTFW</sequence>
<evidence type="ECO:0000259" key="9">
    <source>
        <dbReference type="Pfam" id="PF02225"/>
    </source>
</evidence>
<comment type="function">
    <text evidence="5">Plays a role in the modulation of physical activity and adiposity.</text>
</comment>
<dbReference type="FunFam" id="3.50.30.30:FF:000017">
    <property type="entry name" value="Protease-associated domain-containing protein 1"/>
    <property type="match status" value="1"/>
</dbReference>
<evidence type="ECO:0000256" key="6">
    <source>
        <dbReference type="ARBA" id="ARBA00068843"/>
    </source>
</evidence>
<dbReference type="PANTHER" id="PTHR22702:SF1">
    <property type="entry name" value="PROTEASE-ASSOCIATED DOMAIN-CONTAINING PROTEIN 1"/>
    <property type="match status" value="1"/>
</dbReference>
<dbReference type="PANTHER" id="PTHR22702">
    <property type="entry name" value="PROTEASE-ASSOCIATED DOMAIN-CONTAINING PROTEIN"/>
    <property type="match status" value="1"/>
</dbReference>
<keyword evidence="2" id="KW-0964">Secreted</keyword>
<keyword evidence="10" id="KW-1185">Reference proteome</keyword>
<evidence type="ECO:0000256" key="3">
    <source>
        <dbReference type="ARBA" id="ARBA00022729"/>
    </source>
</evidence>
<dbReference type="GO" id="GO:0005576">
    <property type="term" value="C:extracellular region"/>
    <property type="evidence" value="ECO:0007669"/>
    <property type="project" value="UniProtKB-SubCell"/>
</dbReference>
<comment type="subcellular location">
    <subcellularLocation>
        <location evidence="1">Secreted</location>
    </subcellularLocation>
</comment>
<keyword evidence="4" id="KW-0325">Glycoprotein</keyword>
<dbReference type="CTD" id="84279"/>
<organism evidence="10 11">
    <name type="scientific">Petromyzon marinus</name>
    <name type="common">Sea lamprey</name>
    <dbReference type="NCBI Taxonomy" id="7757"/>
    <lineage>
        <taxon>Eukaryota</taxon>
        <taxon>Metazoa</taxon>
        <taxon>Chordata</taxon>
        <taxon>Craniata</taxon>
        <taxon>Vertebrata</taxon>
        <taxon>Cyclostomata</taxon>
        <taxon>Hyperoartia</taxon>
        <taxon>Petromyzontiformes</taxon>
        <taxon>Petromyzontidae</taxon>
        <taxon>Petromyzon</taxon>
    </lineage>
</organism>
<dbReference type="InterPro" id="IPR046450">
    <property type="entry name" value="PA_dom_sf"/>
</dbReference>
<evidence type="ECO:0000256" key="5">
    <source>
        <dbReference type="ARBA" id="ARBA00059667"/>
    </source>
</evidence>
<evidence type="ECO:0000256" key="7">
    <source>
        <dbReference type="ARBA" id="ARBA00081918"/>
    </source>
</evidence>
<protein>
    <recommendedName>
        <fullName evidence="6">Protease-associated domain-containing protein 1</fullName>
    </recommendedName>
    <alternativeName>
        <fullName evidence="7">Protease-associated domain-containing protein of 21 kDa</fullName>
    </alternativeName>
</protein>
<dbReference type="Gene3D" id="3.50.30.30">
    <property type="match status" value="1"/>
</dbReference>
<evidence type="ECO:0000256" key="4">
    <source>
        <dbReference type="ARBA" id="ARBA00023180"/>
    </source>
</evidence>
<dbReference type="GeneID" id="116947232"/>
<feature type="chain" id="PRO_5042612989" description="Protease-associated domain-containing protein 1" evidence="8">
    <location>
        <begin position="31"/>
        <end position="195"/>
    </location>
</feature>
<dbReference type="RefSeq" id="XP_032818636.1">
    <property type="nucleotide sequence ID" value="XM_032962745.1"/>
</dbReference>
<dbReference type="Proteomes" id="UP001318040">
    <property type="component" value="Chromosome 29"/>
</dbReference>
<keyword evidence="11" id="KW-0378">Hydrolase</keyword>
<accession>A0AAJ7TII9</accession>
<evidence type="ECO:0000313" key="11">
    <source>
        <dbReference type="RefSeq" id="XP_032818636.1"/>
    </source>
</evidence>
<feature type="signal peptide" evidence="8">
    <location>
        <begin position="1"/>
        <end position="30"/>
    </location>
</feature>
<dbReference type="SUPFAM" id="SSF52025">
    <property type="entry name" value="PA domain"/>
    <property type="match status" value="1"/>
</dbReference>
<feature type="domain" description="PA" evidence="9">
    <location>
        <begin position="72"/>
        <end position="157"/>
    </location>
</feature>
<evidence type="ECO:0000313" key="10">
    <source>
        <dbReference type="Proteomes" id="UP001318040"/>
    </source>
</evidence>
<name>A0AAJ7TII9_PETMA</name>
<dbReference type="InterPro" id="IPR003137">
    <property type="entry name" value="PA_domain"/>
</dbReference>